<name>A0AAD6WJW0_9AGAR</name>
<sequence>VHANLYNTKVRRGIIISLFIEELSINFGPHDPVGDAEDRIRLCRMKNGDQIATYVLAFDILASLMDWGDAALRHQFYEGLPRCSKFTPYHRRIKDEMMVARNINACGKLEQAVAGRSGNRSGPPDNTGERTGKGSGKQKEKGKGGNNTKPPGNSSLLLPTPTPGINNLCMYWWRPRSFGRDCKKRPEKASDVSTPES</sequence>
<feature type="non-terminal residue" evidence="2">
    <location>
        <position position="1"/>
    </location>
</feature>
<feature type="compositionally biased region" description="Low complexity" evidence="1">
    <location>
        <begin position="146"/>
        <end position="155"/>
    </location>
</feature>
<gene>
    <name evidence="2" type="ORF">C8F04DRAFT_1171830</name>
</gene>
<keyword evidence="3" id="KW-1185">Reference proteome</keyword>
<proteinExistence type="predicted"/>
<feature type="compositionally biased region" description="Basic and acidic residues" evidence="1">
    <location>
        <begin position="127"/>
        <end position="143"/>
    </location>
</feature>
<evidence type="ECO:0008006" key="4">
    <source>
        <dbReference type="Google" id="ProtNLM"/>
    </source>
</evidence>
<reference evidence="2" key="1">
    <citation type="submission" date="2023-03" db="EMBL/GenBank/DDBJ databases">
        <title>Massive genome expansion in bonnet fungi (Mycena s.s.) driven by repeated elements and novel gene families across ecological guilds.</title>
        <authorList>
            <consortium name="Lawrence Berkeley National Laboratory"/>
            <person name="Harder C.B."/>
            <person name="Miyauchi S."/>
            <person name="Viragh M."/>
            <person name="Kuo A."/>
            <person name="Thoen E."/>
            <person name="Andreopoulos B."/>
            <person name="Lu D."/>
            <person name="Skrede I."/>
            <person name="Drula E."/>
            <person name="Henrissat B."/>
            <person name="Morin E."/>
            <person name="Kohler A."/>
            <person name="Barry K."/>
            <person name="LaButti K."/>
            <person name="Morin E."/>
            <person name="Salamov A."/>
            <person name="Lipzen A."/>
            <person name="Mereny Z."/>
            <person name="Hegedus B."/>
            <person name="Baldrian P."/>
            <person name="Stursova M."/>
            <person name="Weitz H."/>
            <person name="Taylor A."/>
            <person name="Grigoriev I.V."/>
            <person name="Nagy L.G."/>
            <person name="Martin F."/>
            <person name="Kauserud H."/>
        </authorList>
    </citation>
    <scope>NUCLEOTIDE SEQUENCE</scope>
    <source>
        <strain evidence="2">CBHHK200</strain>
    </source>
</reference>
<evidence type="ECO:0000256" key="1">
    <source>
        <dbReference type="SAM" id="MobiDB-lite"/>
    </source>
</evidence>
<dbReference type="AlphaFoldDB" id="A0AAD6WJW0"/>
<feature type="region of interest" description="Disordered" evidence="1">
    <location>
        <begin position="113"/>
        <end position="160"/>
    </location>
</feature>
<dbReference type="Proteomes" id="UP001218188">
    <property type="component" value="Unassembled WGS sequence"/>
</dbReference>
<dbReference type="EMBL" id="JARJCM010000913">
    <property type="protein sequence ID" value="KAJ7015743.1"/>
    <property type="molecule type" value="Genomic_DNA"/>
</dbReference>
<evidence type="ECO:0000313" key="2">
    <source>
        <dbReference type="EMBL" id="KAJ7015743.1"/>
    </source>
</evidence>
<accession>A0AAD6WJW0</accession>
<evidence type="ECO:0000313" key="3">
    <source>
        <dbReference type="Proteomes" id="UP001218188"/>
    </source>
</evidence>
<protein>
    <recommendedName>
        <fullName evidence="4">Retrotransposon gag domain-containing protein</fullName>
    </recommendedName>
</protein>
<comment type="caution">
    <text evidence="2">The sequence shown here is derived from an EMBL/GenBank/DDBJ whole genome shotgun (WGS) entry which is preliminary data.</text>
</comment>
<organism evidence="2 3">
    <name type="scientific">Mycena alexandri</name>
    <dbReference type="NCBI Taxonomy" id="1745969"/>
    <lineage>
        <taxon>Eukaryota</taxon>
        <taxon>Fungi</taxon>
        <taxon>Dikarya</taxon>
        <taxon>Basidiomycota</taxon>
        <taxon>Agaricomycotina</taxon>
        <taxon>Agaricomycetes</taxon>
        <taxon>Agaricomycetidae</taxon>
        <taxon>Agaricales</taxon>
        <taxon>Marasmiineae</taxon>
        <taxon>Mycenaceae</taxon>
        <taxon>Mycena</taxon>
    </lineage>
</organism>